<feature type="domain" description="SnoaL-like" evidence="2">
    <location>
        <begin position="31"/>
        <end position="134"/>
    </location>
</feature>
<organism evidence="3 4">
    <name type="scientific">Shewanella gaetbuli</name>
    <dbReference type="NCBI Taxonomy" id="220752"/>
    <lineage>
        <taxon>Bacteria</taxon>
        <taxon>Pseudomonadati</taxon>
        <taxon>Pseudomonadota</taxon>
        <taxon>Gammaproteobacteria</taxon>
        <taxon>Alteromonadales</taxon>
        <taxon>Shewanellaceae</taxon>
        <taxon>Shewanella</taxon>
    </lineage>
</organism>
<dbReference type="Pfam" id="PF12680">
    <property type="entry name" value="SnoaL_2"/>
    <property type="match status" value="1"/>
</dbReference>
<keyword evidence="1" id="KW-0732">Signal</keyword>
<comment type="caution">
    <text evidence="3">The sequence shown here is derived from an EMBL/GenBank/DDBJ whole genome shotgun (WGS) entry which is preliminary data.</text>
</comment>
<dbReference type="RefSeq" id="WP_248995572.1">
    <property type="nucleotide sequence ID" value="NZ_JAKIKP010000005.1"/>
</dbReference>
<feature type="signal peptide" evidence="1">
    <location>
        <begin position="1"/>
        <end position="24"/>
    </location>
</feature>
<protein>
    <submittedName>
        <fullName evidence="3">Nuclear transport factor 2 family protein</fullName>
    </submittedName>
</protein>
<evidence type="ECO:0000259" key="2">
    <source>
        <dbReference type="Pfam" id="PF12680"/>
    </source>
</evidence>
<dbReference type="SUPFAM" id="SSF54427">
    <property type="entry name" value="NTF2-like"/>
    <property type="match status" value="1"/>
</dbReference>
<sequence>MMRLLVSSLLCILTGCFAVGAAHADEKLSIVNAFVEAFNQRDPDKMGTFVTNDVVWFDVAKTEMSHQTDSKKQLIRSMQDYFTDANRAHSRVINAISSGQFISTVEQVSWQKGDQWMSQCSIGVYQFKKQKIAAVWYYKSHDCD</sequence>
<dbReference type="Gene3D" id="3.10.450.50">
    <property type="match status" value="1"/>
</dbReference>
<keyword evidence="4" id="KW-1185">Reference proteome</keyword>
<dbReference type="PROSITE" id="PS51257">
    <property type="entry name" value="PROKAR_LIPOPROTEIN"/>
    <property type="match status" value="1"/>
</dbReference>
<accession>A0A9X2CGY1</accession>
<dbReference type="InterPro" id="IPR032710">
    <property type="entry name" value="NTF2-like_dom_sf"/>
</dbReference>
<dbReference type="AlphaFoldDB" id="A0A9X2CGY1"/>
<evidence type="ECO:0000313" key="4">
    <source>
        <dbReference type="Proteomes" id="UP001139333"/>
    </source>
</evidence>
<dbReference type="EMBL" id="JAKIKP010000005">
    <property type="protein sequence ID" value="MCL1142893.1"/>
    <property type="molecule type" value="Genomic_DNA"/>
</dbReference>
<gene>
    <name evidence="3" type="ORF">L2672_09330</name>
</gene>
<dbReference type="InterPro" id="IPR037401">
    <property type="entry name" value="SnoaL-like"/>
</dbReference>
<proteinExistence type="predicted"/>
<dbReference type="Proteomes" id="UP001139333">
    <property type="component" value="Unassembled WGS sequence"/>
</dbReference>
<feature type="chain" id="PRO_5040756590" evidence="1">
    <location>
        <begin position="25"/>
        <end position="144"/>
    </location>
</feature>
<reference evidence="3" key="1">
    <citation type="submission" date="2022-01" db="EMBL/GenBank/DDBJ databases">
        <title>Whole genome-based taxonomy of the Shewanellaceae.</title>
        <authorList>
            <person name="Martin-Rodriguez A.J."/>
        </authorList>
    </citation>
    <scope>NUCLEOTIDE SEQUENCE</scope>
    <source>
        <strain evidence="3">DSM 16422</strain>
    </source>
</reference>
<evidence type="ECO:0000256" key="1">
    <source>
        <dbReference type="SAM" id="SignalP"/>
    </source>
</evidence>
<name>A0A9X2CGY1_9GAMM</name>
<evidence type="ECO:0000313" key="3">
    <source>
        <dbReference type="EMBL" id="MCL1142893.1"/>
    </source>
</evidence>